<sequence length="133" mass="15162">MGLELKCDMISVRVSSEIRMKLKDMSESSGYNVSTIVSAAVVRLLSDVYDADGYITNTDAIQINRKLRDCIPDSFVPLAIASYKCDIPEATIRTWIRQGWIEKIRIGNKPYVKLSNIEKIVRDKYVKKNKRST</sequence>
<accession>A0A0J6CN35</accession>
<name>A0A0J6CN35_9BACT</name>
<gene>
    <name evidence="1" type="ORF">ACM15_11225</name>
</gene>
<dbReference type="PATRIC" id="fig|328812.4.peg.2953"/>
<reference evidence="1 2" key="1">
    <citation type="submission" date="2015-06" db="EMBL/GenBank/DDBJ databases">
        <title>Draft Genome Sequence of Parabacteroides goldsteinii with Putative Novel Metallo-Beta-Lactamases Isolated from a Blood Culture from a Human Patient.</title>
        <authorList>
            <person name="Krogh T.J."/>
            <person name="Agergaard C.N."/>
            <person name="Moller-Jensen J."/>
            <person name="Justesen U.S."/>
        </authorList>
    </citation>
    <scope>NUCLEOTIDE SEQUENCE [LARGE SCALE GENOMIC DNA]</scope>
    <source>
        <strain evidence="1 2">910340</strain>
    </source>
</reference>
<dbReference type="AlphaFoldDB" id="A0A0J6CN35"/>
<evidence type="ECO:0008006" key="3">
    <source>
        <dbReference type="Google" id="ProtNLM"/>
    </source>
</evidence>
<dbReference type="Proteomes" id="UP000036166">
    <property type="component" value="Unassembled WGS sequence"/>
</dbReference>
<organism evidence="1 2">
    <name type="scientific">Parabacteroides goldsteinii</name>
    <dbReference type="NCBI Taxonomy" id="328812"/>
    <lineage>
        <taxon>Bacteria</taxon>
        <taxon>Pseudomonadati</taxon>
        <taxon>Bacteroidota</taxon>
        <taxon>Bacteroidia</taxon>
        <taxon>Bacteroidales</taxon>
        <taxon>Tannerellaceae</taxon>
        <taxon>Parabacteroides</taxon>
    </lineage>
</organism>
<evidence type="ECO:0000313" key="2">
    <source>
        <dbReference type="Proteomes" id="UP000036166"/>
    </source>
</evidence>
<dbReference type="EMBL" id="LFJV01000033">
    <property type="protein sequence ID" value="KMM33584.1"/>
    <property type="molecule type" value="Genomic_DNA"/>
</dbReference>
<dbReference type="RefSeq" id="WP_048315508.1">
    <property type="nucleotide sequence ID" value="NZ_LFJV01000033.1"/>
</dbReference>
<evidence type="ECO:0000313" key="1">
    <source>
        <dbReference type="EMBL" id="KMM33584.1"/>
    </source>
</evidence>
<proteinExistence type="predicted"/>
<comment type="caution">
    <text evidence="1">The sequence shown here is derived from an EMBL/GenBank/DDBJ whole genome shotgun (WGS) entry which is preliminary data.</text>
</comment>
<protein>
    <recommendedName>
        <fullName evidence="3">Helix-turn-helix domain-containing protein</fullName>
    </recommendedName>
</protein>